<gene>
    <name evidence="2" type="ORF">TrRE_jg5729</name>
</gene>
<feature type="region of interest" description="Disordered" evidence="1">
    <location>
        <begin position="117"/>
        <end position="183"/>
    </location>
</feature>
<sequence length="220" mass="24765">MSDENGRNGPRVPDEWEKSKANIGRKKSGSDASQAGVVNEEQAKLVGDNRVVPKEWRRASMTPGMVGEGGGNEAEVGSPPEEPVEWKNHQENIGKKRESFNGEAFVSDDQKKLVGDHSVVPKEWRRASMTPGMVGEGDNGFELKRKDSTPQEWRRASVQVAAQTEHDHRDRRPSHVFQREEEKVKKKIGFESVPDSWVGNILEEVRIVCGSQVKRELNWQ</sequence>
<name>A0A9W7E832_9STRA</name>
<proteinExistence type="predicted"/>
<dbReference type="Proteomes" id="UP001165082">
    <property type="component" value="Unassembled WGS sequence"/>
</dbReference>
<evidence type="ECO:0000313" key="2">
    <source>
        <dbReference type="EMBL" id="GMH68883.1"/>
    </source>
</evidence>
<reference evidence="2" key="1">
    <citation type="submission" date="2022-07" db="EMBL/GenBank/DDBJ databases">
        <title>Genome analysis of Parmales, a sister group of diatoms, reveals the evolutionary specialization of diatoms from phago-mixotrophs to photoautotrophs.</title>
        <authorList>
            <person name="Ban H."/>
            <person name="Sato S."/>
            <person name="Yoshikawa S."/>
            <person name="Kazumasa Y."/>
            <person name="Nakamura Y."/>
            <person name="Ichinomiya M."/>
            <person name="Saitoh K."/>
            <person name="Sato N."/>
            <person name="Blanc-Mathieu R."/>
            <person name="Endo H."/>
            <person name="Kuwata A."/>
            <person name="Ogata H."/>
        </authorList>
    </citation>
    <scope>NUCLEOTIDE SEQUENCE</scope>
</reference>
<protein>
    <submittedName>
        <fullName evidence="2">Uncharacterized protein</fullName>
    </submittedName>
</protein>
<dbReference type="OrthoDB" id="10411954at2759"/>
<evidence type="ECO:0000313" key="3">
    <source>
        <dbReference type="Proteomes" id="UP001165082"/>
    </source>
</evidence>
<evidence type="ECO:0000256" key="1">
    <source>
        <dbReference type="SAM" id="MobiDB-lite"/>
    </source>
</evidence>
<feature type="compositionally biased region" description="Basic and acidic residues" evidence="1">
    <location>
        <begin position="1"/>
        <end position="20"/>
    </location>
</feature>
<dbReference type="EMBL" id="BRXZ01002725">
    <property type="protein sequence ID" value="GMH68883.1"/>
    <property type="molecule type" value="Genomic_DNA"/>
</dbReference>
<feature type="compositionally biased region" description="Basic and acidic residues" evidence="1">
    <location>
        <begin position="117"/>
        <end position="126"/>
    </location>
</feature>
<feature type="compositionally biased region" description="Basic and acidic residues" evidence="1">
    <location>
        <begin position="141"/>
        <end position="155"/>
    </location>
</feature>
<comment type="caution">
    <text evidence="2">The sequence shown here is derived from an EMBL/GenBank/DDBJ whole genome shotgun (WGS) entry which is preliminary data.</text>
</comment>
<keyword evidence="3" id="KW-1185">Reference proteome</keyword>
<accession>A0A9W7E832</accession>
<dbReference type="AlphaFoldDB" id="A0A9W7E832"/>
<feature type="region of interest" description="Disordered" evidence="1">
    <location>
        <begin position="1"/>
        <end position="85"/>
    </location>
</feature>
<organism evidence="2 3">
    <name type="scientific">Triparma retinervis</name>
    <dbReference type="NCBI Taxonomy" id="2557542"/>
    <lineage>
        <taxon>Eukaryota</taxon>
        <taxon>Sar</taxon>
        <taxon>Stramenopiles</taxon>
        <taxon>Ochrophyta</taxon>
        <taxon>Bolidophyceae</taxon>
        <taxon>Parmales</taxon>
        <taxon>Triparmaceae</taxon>
        <taxon>Triparma</taxon>
    </lineage>
</organism>